<evidence type="ECO:0000313" key="2">
    <source>
        <dbReference type="EMBL" id="MFL7904152.1"/>
    </source>
</evidence>
<reference evidence="2 3" key="1">
    <citation type="submission" date="2024-11" db="EMBL/GenBank/DDBJ databases">
        <title>Draft genome sequences of two bacteria associated to sugarcane roots in Colombia.</title>
        <authorList>
            <person name="Pardo-Diaz S."/>
            <person name="Masmela-Mendoza J."/>
            <person name="Delgadillo-Duran P."/>
            <person name="Bautista E.J."/>
            <person name="Rojas-Tapias D.F."/>
        </authorList>
    </citation>
    <scope>NUCLEOTIDE SEQUENCE [LARGE SCALE GENOMIC DNA]</scope>
    <source>
        <strain evidence="2 3">Ap18</strain>
    </source>
</reference>
<gene>
    <name evidence="2" type="ORF">ACJ41P_23675</name>
</gene>
<dbReference type="Proteomes" id="UP001628281">
    <property type="component" value="Unassembled WGS sequence"/>
</dbReference>
<keyword evidence="3" id="KW-1185">Reference proteome</keyword>
<proteinExistence type="predicted"/>
<name>A0ABW8VCI5_9PROT</name>
<dbReference type="EMBL" id="JBJLSN010000042">
    <property type="protein sequence ID" value="MFL7904152.1"/>
    <property type="molecule type" value="Genomic_DNA"/>
</dbReference>
<accession>A0ABW8VCI5</accession>
<evidence type="ECO:0000313" key="3">
    <source>
        <dbReference type="Proteomes" id="UP001628281"/>
    </source>
</evidence>
<organism evidence="2 3">
    <name type="scientific">Azospirillum argentinense</name>
    <dbReference type="NCBI Taxonomy" id="2970906"/>
    <lineage>
        <taxon>Bacteria</taxon>
        <taxon>Pseudomonadati</taxon>
        <taxon>Pseudomonadota</taxon>
        <taxon>Alphaproteobacteria</taxon>
        <taxon>Rhodospirillales</taxon>
        <taxon>Azospirillaceae</taxon>
        <taxon>Azospirillum</taxon>
    </lineage>
</organism>
<comment type="caution">
    <text evidence="2">The sequence shown here is derived from an EMBL/GenBank/DDBJ whole genome shotgun (WGS) entry which is preliminary data.</text>
</comment>
<dbReference type="Pfam" id="PF12728">
    <property type="entry name" value="HTH_17"/>
    <property type="match status" value="1"/>
</dbReference>
<evidence type="ECO:0000259" key="1">
    <source>
        <dbReference type="Pfam" id="PF12728"/>
    </source>
</evidence>
<protein>
    <submittedName>
        <fullName evidence="2">Helix-turn-helix transcriptional regulator</fullName>
    </submittedName>
</protein>
<dbReference type="InterPro" id="IPR009061">
    <property type="entry name" value="DNA-bd_dom_put_sf"/>
</dbReference>
<sequence length="60" mass="6825">MLTELEAAKHLGISPKTLTRWRWLGTGPAFVKVGARAVRYREEDLRVFLEAGRHAPTHAR</sequence>
<dbReference type="InterPro" id="IPR041657">
    <property type="entry name" value="HTH_17"/>
</dbReference>
<feature type="domain" description="Helix-turn-helix" evidence="1">
    <location>
        <begin position="6"/>
        <end position="52"/>
    </location>
</feature>
<dbReference type="SUPFAM" id="SSF46955">
    <property type="entry name" value="Putative DNA-binding domain"/>
    <property type="match status" value="1"/>
</dbReference>
<dbReference type="RefSeq" id="WP_407825209.1">
    <property type="nucleotide sequence ID" value="NZ_JBJLSN010000042.1"/>
</dbReference>